<dbReference type="AlphaFoldDB" id="A0A9P4QIY5"/>
<gene>
    <name evidence="2" type="ORF">K431DRAFT_214976</name>
</gene>
<dbReference type="GO" id="GO:0003677">
    <property type="term" value="F:DNA binding"/>
    <property type="evidence" value="ECO:0007669"/>
    <property type="project" value="UniProtKB-KW"/>
</dbReference>
<dbReference type="SUPFAM" id="SSF54616">
    <property type="entry name" value="DNA-binding domain of Mlu1-box binding protein MBP1"/>
    <property type="match status" value="1"/>
</dbReference>
<proteinExistence type="predicted"/>
<keyword evidence="2" id="KW-0238">DNA-binding</keyword>
<dbReference type="PROSITE" id="PS51299">
    <property type="entry name" value="HTH_APSES"/>
    <property type="match status" value="1"/>
</dbReference>
<dbReference type="Proteomes" id="UP000799441">
    <property type="component" value="Unassembled WGS sequence"/>
</dbReference>
<dbReference type="InterPro" id="IPR036887">
    <property type="entry name" value="HTH_APSES_sf"/>
</dbReference>
<dbReference type="GO" id="GO:0033309">
    <property type="term" value="C:SBF transcription complex"/>
    <property type="evidence" value="ECO:0007669"/>
    <property type="project" value="TreeGrafter"/>
</dbReference>
<dbReference type="InterPro" id="IPR003163">
    <property type="entry name" value="Tscrpt_reg_HTH_APSES-type"/>
</dbReference>
<dbReference type="Gene3D" id="3.10.260.10">
    <property type="entry name" value="Transcription regulator HTH, APSES-type DNA-binding domain"/>
    <property type="match status" value="1"/>
</dbReference>
<dbReference type="GO" id="GO:0030907">
    <property type="term" value="C:MBF transcription complex"/>
    <property type="evidence" value="ECO:0007669"/>
    <property type="project" value="TreeGrafter"/>
</dbReference>
<dbReference type="InterPro" id="IPR051642">
    <property type="entry name" value="SWI6-like"/>
</dbReference>
<keyword evidence="3" id="KW-1185">Reference proteome</keyword>
<dbReference type="PANTHER" id="PTHR43828">
    <property type="entry name" value="ASPARAGINASE"/>
    <property type="match status" value="1"/>
</dbReference>
<accession>A0A9P4QIY5</accession>
<protein>
    <submittedName>
        <fullName evidence="2">DNA-binding domain of Mlu1-box binding protein MBP1</fullName>
    </submittedName>
</protein>
<comment type="caution">
    <text evidence="2">The sequence shown here is derived from an EMBL/GenBank/DDBJ whole genome shotgun (WGS) entry which is preliminary data.</text>
</comment>
<evidence type="ECO:0000313" key="3">
    <source>
        <dbReference type="Proteomes" id="UP000799441"/>
    </source>
</evidence>
<dbReference type="EMBL" id="MU003766">
    <property type="protein sequence ID" value="KAF2725764.1"/>
    <property type="molecule type" value="Genomic_DNA"/>
</dbReference>
<feature type="domain" description="HTH APSES-type" evidence="1">
    <location>
        <begin position="90"/>
        <end position="210"/>
    </location>
</feature>
<organism evidence="2 3">
    <name type="scientific">Polychaeton citri CBS 116435</name>
    <dbReference type="NCBI Taxonomy" id="1314669"/>
    <lineage>
        <taxon>Eukaryota</taxon>
        <taxon>Fungi</taxon>
        <taxon>Dikarya</taxon>
        <taxon>Ascomycota</taxon>
        <taxon>Pezizomycotina</taxon>
        <taxon>Dothideomycetes</taxon>
        <taxon>Dothideomycetidae</taxon>
        <taxon>Capnodiales</taxon>
        <taxon>Capnodiaceae</taxon>
        <taxon>Polychaeton</taxon>
    </lineage>
</organism>
<dbReference type="GO" id="GO:0000981">
    <property type="term" value="F:DNA-binding transcription factor activity, RNA polymerase II-specific"/>
    <property type="evidence" value="ECO:0007669"/>
    <property type="project" value="UniProtKB-ARBA"/>
</dbReference>
<evidence type="ECO:0000313" key="2">
    <source>
        <dbReference type="EMBL" id="KAF2725764.1"/>
    </source>
</evidence>
<feature type="non-terminal residue" evidence="2">
    <location>
        <position position="236"/>
    </location>
</feature>
<evidence type="ECO:0000259" key="1">
    <source>
        <dbReference type="PROSITE" id="PS51299"/>
    </source>
</evidence>
<sequence length="236" mass="26811">MDGPTTPLTPPAPKRQKLVKDAAVFIKGEPTMAVNFPPFECNEASIHLSKDQKQELERKHREYEIFPSGKRDTGLIANYVRHIPYSSEKKKFFAQTGREAFDVFQYTFTVPGDPERRTHTVMWDYNVGLVRITPFFKACRYSKTTPAKALQTNPGLKNLSYSITGGALAAQGYWMPYQCARAICLTFCHPIRWALTPVFGPTFIKECLPQVHADFAKFKIDLTTTHMAALEAEGWR</sequence>
<name>A0A9P4QIY5_9PEZI</name>
<dbReference type="PANTHER" id="PTHR43828:SF5">
    <property type="entry name" value="TRANSCRIPTIONAL REPRESSOR XBP1"/>
    <property type="match status" value="1"/>
</dbReference>
<dbReference type="OrthoDB" id="5562739at2759"/>
<reference evidence="2" key="1">
    <citation type="journal article" date="2020" name="Stud. Mycol.">
        <title>101 Dothideomycetes genomes: a test case for predicting lifestyles and emergence of pathogens.</title>
        <authorList>
            <person name="Haridas S."/>
            <person name="Albert R."/>
            <person name="Binder M."/>
            <person name="Bloem J."/>
            <person name="Labutti K."/>
            <person name="Salamov A."/>
            <person name="Andreopoulos B."/>
            <person name="Baker S."/>
            <person name="Barry K."/>
            <person name="Bills G."/>
            <person name="Bluhm B."/>
            <person name="Cannon C."/>
            <person name="Castanera R."/>
            <person name="Culley D."/>
            <person name="Daum C."/>
            <person name="Ezra D."/>
            <person name="Gonzalez J."/>
            <person name="Henrissat B."/>
            <person name="Kuo A."/>
            <person name="Liang C."/>
            <person name="Lipzen A."/>
            <person name="Lutzoni F."/>
            <person name="Magnuson J."/>
            <person name="Mondo S."/>
            <person name="Nolan M."/>
            <person name="Ohm R."/>
            <person name="Pangilinan J."/>
            <person name="Park H.-J."/>
            <person name="Ramirez L."/>
            <person name="Alfaro M."/>
            <person name="Sun H."/>
            <person name="Tritt A."/>
            <person name="Yoshinaga Y."/>
            <person name="Zwiers L.-H."/>
            <person name="Turgeon B."/>
            <person name="Goodwin S."/>
            <person name="Spatafora J."/>
            <person name="Crous P."/>
            <person name="Grigoriev I."/>
        </authorList>
    </citation>
    <scope>NUCLEOTIDE SEQUENCE</scope>
    <source>
        <strain evidence="2">CBS 116435</strain>
    </source>
</reference>